<dbReference type="InterPro" id="IPR041577">
    <property type="entry name" value="RT_RNaseH_2"/>
</dbReference>
<reference evidence="4" key="1">
    <citation type="submission" date="2025-08" db="UniProtKB">
        <authorList>
            <consortium name="RefSeq"/>
        </authorList>
    </citation>
    <scope>IDENTIFICATION</scope>
</reference>
<feature type="domain" description="Reverse transcriptase" evidence="2">
    <location>
        <begin position="1"/>
        <end position="64"/>
    </location>
</feature>
<dbReference type="Pfam" id="PF17919">
    <property type="entry name" value="RT_RNaseH_2"/>
    <property type="match status" value="1"/>
</dbReference>
<evidence type="ECO:0000256" key="1">
    <source>
        <dbReference type="ARBA" id="ARBA00023268"/>
    </source>
</evidence>
<evidence type="ECO:0000259" key="2">
    <source>
        <dbReference type="PROSITE" id="PS50878"/>
    </source>
</evidence>
<dbReference type="Gene3D" id="3.30.70.270">
    <property type="match status" value="2"/>
</dbReference>
<dbReference type="SUPFAM" id="SSF56672">
    <property type="entry name" value="DNA/RNA polymerases"/>
    <property type="match status" value="1"/>
</dbReference>
<accession>A0ABM1VTD4</accession>
<keyword evidence="3" id="KW-1185">Reference proteome</keyword>
<dbReference type="PANTHER" id="PTHR37984">
    <property type="entry name" value="PROTEIN CBG26694"/>
    <property type="match status" value="1"/>
</dbReference>
<dbReference type="Pfam" id="PF00078">
    <property type="entry name" value="RVT_1"/>
    <property type="match status" value="1"/>
</dbReference>
<dbReference type="InterPro" id="IPR000477">
    <property type="entry name" value="RT_dom"/>
</dbReference>
<sequence>MTQILSGIPGVVDDIDDVLIGGKDKEEHDSRLHMVLQRMKQAGVTLNKKCVFCVKSIKFLGHIISKEGIQIDPEKVEAITKFPRPEKITDVRSFLGMLNHIGKFAPGLAERTKPLRDLLRKETIWTWDDPQEQAFQSLKKQMSTAPLLIHNSPQKSTSYGMGGVLMQKEGTDWKLVYYVSRSPTDTKRRYAQVEKEALAVTWCCERFADFLV</sequence>
<name>A0ABM1VTD4_APLCA</name>
<dbReference type="InterPro" id="IPR043502">
    <property type="entry name" value="DNA/RNA_pol_sf"/>
</dbReference>
<dbReference type="PROSITE" id="PS50878">
    <property type="entry name" value="RT_POL"/>
    <property type="match status" value="1"/>
</dbReference>
<evidence type="ECO:0000313" key="4">
    <source>
        <dbReference type="RefSeq" id="XP_035825676.1"/>
    </source>
</evidence>
<dbReference type="InterPro" id="IPR050951">
    <property type="entry name" value="Retrovirus_Pol_polyprotein"/>
</dbReference>
<evidence type="ECO:0000313" key="3">
    <source>
        <dbReference type="Proteomes" id="UP000694888"/>
    </source>
</evidence>
<dbReference type="Proteomes" id="UP000694888">
    <property type="component" value="Unplaced"/>
</dbReference>
<dbReference type="RefSeq" id="XP_035825676.1">
    <property type="nucleotide sequence ID" value="XM_035969783.1"/>
</dbReference>
<proteinExistence type="predicted"/>
<dbReference type="PANTHER" id="PTHR37984:SF5">
    <property type="entry name" value="PROTEIN NYNRIN-LIKE"/>
    <property type="match status" value="1"/>
</dbReference>
<organism evidence="3 4">
    <name type="scientific">Aplysia californica</name>
    <name type="common">California sea hare</name>
    <dbReference type="NCBI Taxonomy" id="6500"/>
    <lineage>
        <taxon>Eukaryota</taxon>
        <taxon>Metazoa</taxon>
        <taxon>Spiralia</taxon>
        <taxon>Lophotrochozoa</taxon>
        <taxon>Mollusca</taxon>
        <taxon>Gastropoda</taxon>
        <taxon>Heterobranchia</taxon>
        <taxon>Euthyneura</taxon>
        <taxon>Tectipleura</taxon>
        <taxon>Aplysiida</taxon>
        <taxon>Aplysioidea</taxon>
        <taxon>Aplysiidae</taxon>
        <taxon>Aplysia</taxon>
    </lineage>
</organism>
<dbReference type="GeneID" id="118477692"/>
<gene>
    <name evidence="4" type="primary">LOC118477692</name>
</gene>
<protein>
    <submittedName>
        <fullName evidence="4">Uncharacterized mitochondrial protein AtMg00860-like</fullName>
    </submittedName>
</protein>
<dbReference type="InterPro" id="IPR043128">
    <property type="entry name" value="Rev_trsase/Diguanyl_cyclase"/>
</dbReference>
<keyword evidence="1" id="KW-0511">Multifunctional enzyme</keyword>